<evidence type="ECO:0000256" key="1">
    <source>
        <dbReference type="ARBA" id="ARBA00001913"/>
    </source>
</evidence>
<dbReference type="CDD" id="cd16030">
    <property type="entry name" value="iduronate-2-sulfatase"/>
    <property type="match status" value="1"/>
</dbReference>
<gene>
    <name evidence="8" type="ORF">SAMN05444411_101523</name>
</gene>
<sequence>MKQIRIVFIVLISVFTGSLIAQSKKQKNILLICIDDLRPELASFGASYIKSPNIDKLASEGRAFHNHYVNSPTCGASRFTMLTGMYGTSKNDALFLRAKTMAKKPAEVNPSMPEWFRNNGYTTVSVGKVSHHPGGRGGKNWDEPNVIEMPNAWDKHLMPVAEWEHPRGGMHGLAHGEIRVKANEMDLFQSVEGEDTIYPDGHITNEALNQIDDLTHNSEKPFFLAVGIIRPHLPFGAPKKYLDLYKGVEIPAIPSPEKPKGKTTWHGSGEFMKYNRWGKNPNEDTVFAEEVRRHYAACVSYADAQVGKIISKLKETGAAENTIVVLWGDHGWNLGDHAIWGKHNLFEEGVHSPLIISYPNLKKKGKSTNAIVETVDIFPTLCDLTGLEIPVFINGKSLKPQLKKYNKTGHTAFSYRNGVHTIRTDKYRFTVHKNGEMELYNHKTDPYETKNIASENSAVTKKLMVLLSKKINSVK</sequence>
<dbReference type="OrthoDB" id="9763552at2"/>
<dbReference type="Gene3D" id="3.40.720.10">
    <property type="entry name" value="Alkaline Phosphatase, subunit A"/>
    <property type="match status" value="1"/>
</dbReference>
<dbReference type="AlphaFoldDB" id="A0A1H2SRZ5"/>
<evidence type="ECO:0000256" key="4">
    <source>
        <dbReference type="ARBA" id="ARBA00022729"/>
    </source>
</evidence>
<protein>
    <submittedName>
        <fullName evidence="8">Iduronate 2-sulfatase</fullName>
    </submittedName>
</protein>
<dbReference type="Pfam" id="PF00884">
    <property type="entry name" value="Sulfatase"/>
    <property type="match status" value="1"/>
</dbReference>
<keyword evidence="4" id="KW-0732">Signal</keyword>
<dbReference type="SUPFAM" id="SSF53649">
    <property type="entry name" value="Alkaline phosphatase-like"/>
    <property type="match status" value="1"/>
</dbReference>
<dbReference type="InterPro" id="IPR000917">
    <property type="entry name" value="Sulfatase_N"/>
</dbReference>
<feature type="domain" description="Sulfatase N-terminal" evidence="7">
    <location>
        <begin position="27"/>
        <end position="386"/>
    </location>
</feature>
<accession>A0A1H2SRZ5</accession>
<comment type="similarity">
    <text evidence="2">Belongs to the sulfatase family.</text>
</comment>
<evidence type="ECO:0000256" key="5">
    <source>
        <dbReference type="ARBA" id="ARBA00022801"/>
    </source>
</evidence>
<keyword evidence="6" id="KW-0106">Calcium</keyword>
<keyword evidence="5" id="KW-0378">Hydrolase</keyword>
<organism evidence="8 9">
    <name type="scientific">Lutibacter oricola</name>
    <dbReference type="NCBI Taxonomy" id="762486"/>
    <lineage>
        <taxon>Bacteria</taxon>
        <taxon>Pseudomonadati</taxon>
        <taxon>Bacteroidota</taxon>
        <taxon>Flavobacteriia</taxon>
        <taxon>Flavobacteriales</taxon>
        <taxon>Flavobacteriaceae</taxon>
        <taxon>Lutibacter</taxon>
    </lineage>
</organism>
<evidence type="ECO:0000256" key="3">
    <source>
        <dbReference type="ARBA" id="ARBA00022723"/>
    </source>
</evidence>
<dbReference type="GO" id="GO:0046872">
    <property type="term" value="F:metal ion binding"/>
    <property type="evidence" value="ECO:0007669"/>
    <property type="project" value="UniProtKB-KW"/>
</dbReference>
<proteinExistence type="inferred from homology"/>
<dbReference type="GO" id="GO:0004423">
    <property type="term" value="F:iduronate-2-sulfatase activity"/>
    <property type="evidence" value="ECO:0007669"/>
    <property type="project" value="InterPro"/>
</dbReference>
<evidence type="ECO:0000256" key="2">
    <source>
        <dbReference type="ARBA" id="ARBA00008779"/>
    </source>
</evidence>
<dbReference type="STRING" id="762486.SAMN05444411_101523"/>
<evidence type="ECO:0000313" key="9">
    <source>
        <dbReference type="Proteomes" id="UP000199595"/>
    </source>
</evidence>
<dbReference type="GO" id="GO:0005737">
    <property type="term" value="C:cytoplasm"/>
    <property type="evidence" value="ECO:0007669"/>
    <property type="project" value="TreeGrafter"/>
</dbReference>
<dbReference type="PANTHER" id="PTHR45953:SF1">
    <property type="entry name" value="IDURONATE 2-SULFATASE"/>
    <property type="match status" value="1"/>
</dbReference>
<evidence type="ECO:0000256" key="6">
    <source>
        <dbReference type="ARBA" id="ARBA00022837"/>
    </source>
</evidence>
<dbReference type="InterPro" id="IPR017850">
    <property type="entry name" value="Alkaline_phosphatase_core_sf"/>
</dbReference>
<dbReference type="EMBL" id="FNNJ01000001">
    <property type="protein sequence ID" value="SDW34433.1"/>
    <property type="molecule type" value="Genomic_DNA"/>
</dbReference>
<dbReference type="InterPro" id="IPR035874">
    <property type="entry name" value="IDS"/>
</dbReference>
<name>A0A1H2SRZ5_9FLAO</name>
<comment type="cofactor">
    <cofactor evidence="1">
        <name>Ca(2+)</name>
        <dbReference type="ChEBI" id="CHEBI:29108"/>
    </cofactor>
</comment>
<dbReference type="RefSeq" id="WP_090119401.1">
    <property type="nucleotide sequence ID" value="NZ_FNNJ01000001.1"/>
</dbReference>
<keyword evidence="9" id="KW-1185">Reference proteome</keyword>
<evidence type="ECO:0000313" key="8">
    <source>
        <dbReference type="EMBL" id="SDW34433.1"/>
    </source>
</evidence>
<keyword evidence="3" id="KW-0479">Metal-binding</keyword>
<dbReference type="PANTHER" id="PTHR45953">
    <property type="entry name" value="IDURONATE 2-SULFATASE"/>
    <property type="match status" value="1"/>
</dbReference>
<dbReference type="Proteomes" id="UP000199595">
    <property type="component" value="Unassembled WGS sequence"/>
</dbReference>
<evidence type="ECO:0000259" key="7">
    <source>
        <dbReference type="Pfam" id="PF00884"/>
    </source>
</evidence>
<reference evidence="8 9" key="1">
    <citation type="submission" date="2016-10" db="EMBL/GenBank/DDBJ databases">
        <authorList>
            <person name="de Groot N.N."/>
        </authorList>
    </citation>
    <scope>NUCLEOTIDE SEQUENCE [LARGE SCALE GENOMIC DNA]</scope>
    <source>
        <strain evidence="8 9">DSM 24956</strain>
    </source>
</reference>